<dbReference type="Proteomes" id="UP001208017">
    <property type="component" value="Unassembled WGS sequence"/>
</dbReference>
<reference evidence="1 2" key="1">
    <citation type="submission" date="2022-11" db="EMBL/GenBank/DDBJ databases">
        <title>Study of microbial diversity in lake waters.</title>
        <authorList>
            <person name="Zhang J."/>
        </authorList>
    </citation>
    <scope>NUCLEOTIDE SEQUENCE [LARGE SCALE GENOMIC DNA]</scope>
    <source>
        <strain evidence="1 2">DT12</strain>
    </source>
</reference>
<accession>A0ABT3X7T4</accession>
<organism evidence="1 2">
    <name type="scientific">Tumebacillus lacus</name>
    <dbReference type="NCBI Taxonomy" id="2995335"/>
    <lineage>
        <taxon>Bacteria</taxon>
        <taxon>Bacillati</taxon>
        <taxon>Bacillota</taxon>
        <taxon>Bacilli</taxon>
        <taxon>Bacillales</taxon>
        <taxon>Alicyclobacillaceae</taxon>
        <taxon>Tumebacillus</taxon>
    </lineage>
</organism>
<comment type="caution">
    <text evidence="1">The sequence shown here is derived from an EMBL/GenBank/DDBJ whole genome shotgun (WGS) entry which is preliminary data.</text>
</comment>
<evidence type="ECO:0000313" key="2">
    <source>
        <dbReference type="Proteomes" id="UP001208017"/>
    </source>
</evidence>
<gene>
    <name evidence="1" type="ORF">OS242_19100</name>
</gene>
<dbReference type="EMBL" id="JAPMLT010000015">
    <property type="protein sequence ID" value="MCX7572048.1"/>
    <property type="molecule type" value="Genomic_DNA"/>
</dbReference>
<protein>
    <submittedName>
        <fullName evidence="1">Uncharacterized protein</fullName>
    </submittedName>
</protein>
<keyword evidence="2" id="KW-1185">Reference proteome</keyword>
<proteinExistence type="predicted"/>
<sequence length="166" mass="19139">MEPYLLALGYGGDRKAAAAFEWEFRVRIGAERADDAAGREAFIEQFAAVTENGQEYAIPVEDPSADYVRTFGEYAKHALEEHADLFVFYILEDAMTEKQFKIYLKKDDPESILDDHQIYCDGFDVPRDGLVWMQEKVGCRFYITEDREEMMVEFPAKGPEELPMIQ</sequence>
<evidence type="ECO:0000313" key="1">
    <source>
        <dbReference type="EMBL" id="MCX7572048.1"/>
    </source>
</evidence>
<name>A0ABT3X7T4_9BACL</name>
<dbReference type="RefSeq" id="WP_267153299.1">
    <property type="nucleotide sequence ID" value="NZ_JAPMLT010000015.1"/>
</dbReference>